<feature type="compositionally biased region" description="Low complexity" evidence="1">
    <location>
        <begin position="48"/>
        <end position="58"/>
    </location>
</feature>
<evidence type="ECO:0000256" key="1">
    <source>
        <dbReference type="SAM" id="MobiDB-lite"/>
    </source>
</evidence>
<keyword evidence="3" id="KW-1185">Reference proteome</keyword>
<organism evidence="2 3">
    <name type="scientific">Ameca splendens</name>
    <dbReference type="NCBI Taxonomy" id="208324"/>
    <lineage>
        <taxon>Eukaryota</taxon>
        <taxon>Metazoa</taxon>
        <taxon>Chordata</taxon>
        <taxon>Craniata</taxon>
        <taxon>Vertebrata</taxon>
        <taxon>Euteleostomi</taxon>
        <taxon>Actinopterygii</taxon>
        <taxon>Neopterygii</taxon>
        <taxon>Teleostei</taxon>
        <taxon>Neoteleostei</taxon>
        <taxon>Acanthomorphata</taxon>
        <taxon>Ovalentaria</taxon>
        <taxon>Atherinomorphae</taxon>
        <taxon>Cyprinodontiformes</taxon>
        <taxon>Goodeidae</taxon>
        <taxon>Ameca</taxon>
    </lineage>
</organism>
<dbReference type="Proteomes" id="UP001469553">
    <property type="component" value="Unassembled WGS sequence"/>
</dbReference>
<feature type="compositionally biased region" description="Polar residues" evidence="1">
    <location>
        <begin position="100"/>
        <end position="109"/>
    </location>
</feature>
<proteinExistence type="predicted"/>
<protein>
    <submittedName>
        <fullName evidence="2">Uncharacterized protein</fullName>
    </submittedName>
</protein>
<dbReference type="EMBL" id="JAHRIP010066369">
    <property type="protein sequence ID" value="MEQ2306566.1"/>
    <property type="molecule type" value="Genomic_DNA"/>
</dbReference>
<accession>A0ABV0ZKG6</accession>
<feature type="compositionally biased region" description="Pro residues" evidence="1">
    <location>
        <begin position="77"/>
        <end position="87"/>
    </location>
</feature>
<evidence type="ECO:0000313" key="3">
    <source>
        <dbReference type="Proteomes" id="UP001469553"/>
    </source>
</evidence>
<evidence type="ECO:0000313" key="2">
    <source>
        <dbReference type="EMBL" id="MEQ2306566.1"/>
    </source>
</evidence>
<name>A0ABV0ZKG6_9TELE</name>
<comment type="caution">
    <text evidence="2">The sequence shown here is derived from an EMBL/GenBank/DDBJ whole genome shotgun (WGS) entry which is preliminary data.</text>
</comment>
<feature type="region of interest" description="Disordered" evidence="1">
    <location>
        <begin position="97"/>
        <end position="116"/>
    </location>
</feature>
<reference evidence="2 3" key="1">
    <citation type="submission" date="2021-06" db="EMBL/GenBank/DDBJ databases">
        <authorList>
            <person name="Palmer J.M."/>
        </authorList>
    </citation>
    <scope>NUCLEOTIDE SEQUENCE [LARGE SCALE GENOMIC DNA]</scope>
    <source>
        <strain evidence="2 3">AS_MEX2019</strain>
        <tissue evidence="2">Muscle</tissue>
    </source>
</reference>
<feature type="region of interest" description="Disordered" evidence="1">
    <location>
        <begin position="1"/>
        <end position="92"/>
    </location>
</feature>
<sequence length="116" mass="12082">LDQTLYPFKDPPFRLHAPSVTSDHCITNEDEDEDLRGGSRLNRDAQTSLSPDTSSSSSGRGAKVFPGQPRDIVLPVCPGPSSGPPPGGVCLEHLPRKASRATSTGSSQCGGAVALL</sequence>
<feature type="non-terminal residue" evidence="2">
    <location>
        <position position="1"/>
    </location>
</feature>
<gene>
    <name evidence="2" type="ORF">AMECASPLE_009556</name>
</gene>